<gene>
    <name evidence="2" type="primary">ORF180346</name>
    <name evidence="1" type="synonym">ORF180342</name>
</gene>
<reference evidence="2" key="1">
    <citation type="submission" date="2014-12" db="EMBL/GenBank/DDBJ databases">
        <title>Insight into the proteome of Arion vulgaris.</title>
        <authorList>
            <person name="Aradska J."/>
            <person name="Bulat T."/>
            <person name="Smidak R."/>
            <person name="Sarate P."/>
            <person name="Gangsoo J."/>
            <person name="Sialana F."/>
            <person name="Bilban M."/>
            <person name="Lubec G."/>
        </authorList>
    </citation>
    <scope>NUCLEOTIDE SEQUENCE</scope>
    <source>
        <tissue evidence="2">Skin</tissue>
    </source>
</reference>
<proteinExistence type="predicted"/>
<accession>A0A0B7BFC8</accession>
<dbReference type="EMBL" id="HACG01044125">
    <property type="protein sequence ID" value="CEK90990.1"/>
    <property type="molecule type" value="Transcribed_RNA"/>
</dbReference>
<sequence>MRNLTTYKNFVRNNVIPGESWSMIKQNLVDIEVVFSTRRPHPLSTFLQIVNRSMVQKNDERHGVKRVYDLC</sequence>
<evidence type="ECO:0000313" key="1">
    <source>
        <dbReference type="EMBL" id="CEK90990.1"/>
    </source>
</evidence>
<name>A0A0B7BFC8_9EUPU</name>
<organism evidence="2">
    <name type="scientific">Arion vulgaris</name>
    <dbReference type="NCBI Taxonomy" id="1028688"/>
    <lineage>
        <taxon>Eukaryota</taxon>
        <taxon>Metazoa</taxon>
        <taxon>Spiralia</taxon>
        <taxon>Lophotrochozoa</taxon>
        <taxon>Mollusca</taxon>
        <taxon>Gastropoda</taxon>
        <taxon>Heterobranchia</taxon>
        <taxon>Euthyneura</taxon>
        <taxon>Panpulmonata</taxon>
        <taxon>Eupulmonata</taxon>
        <taxon>Stylommatophora</taxon>
        <taxon>Helicina</taxon>
        <taxon>Arionoidea</taxon>
        <taxon>Arionidae</taxon>
        <taxon>Arion</taxon>
    </lineage>
</organism>
<evidence type="ECO:0000313" key="2">
    <source>
        <dbReference type="EMBL" id="CEK90991.1"/>
    </source>
</evidence>
<dbReference type="AlphaFoldDB" id="A0A0B7BFC8"/>
<protein>
    <submittedName>
        <fullName evidence="2">Uncharacterized protein</fullName>
    </submittedName>
</protein>
<dbReference type="EMBL" id="HACG01044126">
    <property type="protein sequence ID" value="CEK90991.1"/>
    <property type="molecule type" value="Transcribed_RNA"/>
</dbReference>